<proteinExistence type="predicted"/>
<evidence type="ECO:0000313" key="2">
    <source>
        <dbReference type="Proteomes" id="UP001162992"/>
    </source>
</evidence>
<comment type="caution">
    <text evidence="1">The sequence shown here is derived from an EMBL/GenBank/DDBJ whole genome shotgun (WGS) entry which is preliminary data.</text>
</comment>
<gene>
    <name evidence="1" type="ORF">O6H91_22G070900</name>
</gene>
<sequence>MQPFLRERLYNEHPSEACQYSKIGADIVGDDAMLIRSRTLWLCTGLLVLACITRVDGQLLQVVLQPDCTDLIPAACTLIPETDANGKYKFDYYIENCTSQECVAIYPQNASYVWIDPNSGNPISVKSWFCSASMISYAARVEANTGLPPGKKEDNYARCNYLRLKDLLQLGNCRDIKLHTCDDCLQAYYYWVCAIMFPQCAPSSSNSSDPNIYGPLNGDSVGYVLTKPCRGLCFEVIRKCPPAVQFKCSLKDTRDYNDWPNCNSLGSPNATY</sequence>
<dbReference type="Proteomes" id="UP001162992">
    <property type="component" value="Chromosome 22"/>
</dbReference>
<accession>A0ACC2AGX1</accession>
<organism evidence="1 2">
    <name type="scientific">Diphasiastrum complanatum</name>
    <name type="common">Issler's clubmoss</name>
    <name type="synonym">Lycopodium complanatum</name>
    <dbReference type="NCBI Taxonomy" id="34168"/>
    <lineage>
        <taxon>Eukaryota</taxon>
        <taxon>Viridiplantae</taxon>
        <taxon>Streptophyta</taxon>
        <taxon>Embryophyta</taxon>
        <taxon>Tracheophyta</taxon>
        <taxon>Lycopodiopsida</taxon>
        <taxon>Lycopodiales</taxon>
        <taxon>Lycopodiaceae</taxon>
        <taxon>Lycopodioideae</taxon>
        <taxon>Diphasiastrum</taxon>
    </lineage>
</organism>
<keyword evidence="2" id="KW-1185">Reference proteome</keyword>
<evidence type="ECO:0000313" key="1">
    <source>
        <dbReference type="EMBL" id="KAJ7516805.1"/>
    </source>
</evidence>
<reference evidence="2" key="1">
    <citation type="journal article" date="2024" name="Proc. Natl. Acad. Sci. U.S.A.">
        <title>Extraordinary preservation of gene collinearity over three hundred million years revealed in homosporous lycophytes.</title>
        <authorList>
            <person name="Li C."/>
            <person name="Wickell D."/>
            <person name="Kuo L.Y."/>
            <person name="Chen X."/>
            <person name="Nie B."/>
            <person name="Liao X."/>
            <person name="Peng D."/>
            <person name="Ji J."/>
            <person name="Jenkins J."/>
            <person name="Williams M."/>
            <person name="Shu S."/>
            <person name="Plott C."/>
            <person name="Barry K."/>
            <person name="Rajasekar S."/>
            <person name="Grimwood J."/>
            <person name="Han X."/>
            <person name="Sun S."/>
            <person name="Hou Z."/>
            <person name="He W."/>
            <person name="Dai G."/>
            <person name="Sun C."/>
            <person name="Schmutz J."/>
            <person name="Leebens-Mack J.H."/>
            <person name="Li F.W."/>
            <person name="Wang L."/>
        </authorList>
    </citation>
    <scope>NUCLEOTIDE SEQUENCE [LARGE SCALE GENOMIC DNA]</scope>
    <source>
        <strain evidence="2">cv. PW_Plant_1</strain>
    </source>
</reference>
<dbReference type="EMBL" id="CM055113">
    <property type="protein sequence ID" value="KAJ7516805.1"/>
    <property type="molecule type" value="Genomic_DNA"/>
</dbReference>
<name>A0ACC2AGX1_DIPCM</name>
<protein>
    <submittedName>
        <fullName evidence="1">Uncharacterized protein</fullName>
    </submittedName>
</protein>